<dbReference type="PANTHER" id="PTHR10885:SF0">
    <property type="entry name" value="ISOPENTENYL-DIPHOSPHATE DELTA-ISOMERASE"/>
    <property type="match status" value="1"/>
</dbReference>
<keyword evidence="1" id="KW-0378">Hydrolase</keyword>
<dbReference type="CDD" id="cd04693">
    <property type="entry name" value="NUDIX_Hydrolase"/>
    <property type="match status" value="1"/>
</dbReference>
<dbReference type="Gene3D" id="3.90.79.10">
    <property type="entry name" value="Nucleoside Triphosphate Pyrophosphohydrolase"/>
    <property type="match status" value="1"/>
</dbReference>
<dbReference type="PANTHER" id="PTHR10885">
    <property type="entry name" value="ISOPENTENYL-DIPHOSPHATE DELTA-ISOMERASE"/>
    <property type="match status" value="1"/>
</dbReference>
<gene>
    <name evidence="3" type="ORF">ACCQ41_04305</name>
</gene>
<dbReference type="Pfam" id="PF00293">
    <property type="entry name" value="NUDIX"/>
    <property type="match status" value="1"/>
</dbReference>
<dbReference type="SUPFAM" id="SSF55811">
    <property type="entry name" value="Nudix"/>
    <property type="match status" value="1"/>
</dbReference>
<evidence type="ECO:0000259" key="2">
    <source>
        <dbReference type="PROSITE" id="PS51462"/>
    </source>
</evidence>
<dbReference type="PROSITE" id="PS51462">
    <property type="entry name" value="NUDIX"/>
    <property type="match status" value="1"/>
</dbReference>
<evidence type="ECO:0000313" key="4">
    <source>
        <dbReference type="Proteomes" id="UP001637996"/>
    </source>
</evidence>
<dbReference type="RefSeq" id="WP_394023913.1">
    <property type="nucleotide sequence ID" value="NZ_JBGMEI010000005.1"/>
</dbReference>
<sequence length="172" mass="19892">MDEIMDLYDANRQKTEKTYIRGTAQPKGFYRMVVHVCIFNSEGELLIQQRTYNKKMPGLWDVTCGGAVSTCESSAIGAQRELFEELGIKIDFTNIRPSLTANFPLGFDDFYVLHADINLDDLILQEEEVADARWENLEGVLALRRANKFVNYKESFLRFLFDLSLDNRYVEI</sequence>
<feature type="domain" description="Nudix hydrolase" evidence="2">
    <location>
        <begin position="29"/>
        <end position="157"/>
    </location>
</feature>
<dbReference type="PROSITE" id="PS00893">
    <property type="entry name" value="NUDIX_BOX"/>
    <property type="match status" value="1"/>
</dbReference>
<evidence type="ECO:0000313" key="3">
    <source>
        <dbReference type="EMBL" id="MFO3665462.1"/>
    </source>
</evidence>
<evidence type="ECO:0000256" key="1">
    <source>
        <dbReference type="ARBA" id="ARBA00022801"/>
    </source>
</evidence>
<dbReference type="InterPro" id="IPR000086">
    <property type="entry name" value="NUDIX_hydrolase_dom"/>
</dbReference>
<organism evidence="3 4">
    <name type="scientific">Anaerococcus martiniensis</name>
    <dbReference type="NCBI Taxonomy" id="3115615"/>
    <lineage>
        <taxon>Bacteria</taxon>
        <taxon>Bacillati</taxon>
        <taxon>Bacillota</taxon>
        <taxon>Tissierellia</taxon>
        <taxon>Tissierellales</taxon>
        <taxon>Peptoniphilaceae</taxon>
        <taxon>Anaerococcus</taxon>
    </lineage>
</organism>
<dbReference type="InterPro" id="IPR020084">
    <property type="entry name" value="NUDIX_hydrolase_CS"/>
</dbReference>
<comment type="caution">
    <text evidence="3">The sequence shown here is derived from an EMBL/GenBank/DDBJ whole genome shotgun (WGS) entry which is preliminary data.</text>
</comment>
<reference evidence="3 4" key="1">
    <citation type="journal article" date="2025" name="Anaerobe">
        <title>Description of Anaerococcus kampingiae sp. nov., Anaerococcus groningensis sp. nov., Anaerococcus martiniensis sp. nov., and Anaerococcus cruorum sp. nov., isolated from human clinical specimens.</title>
        <authorList>
            <person name="Boiten K.E."/>
            <person name="Meijer J."/>
            <person name="van Wezel E.M."/>
            <person name="Veloo A.C.M."/>
        </authorList>
    </citation>
    <scope>NUCLEOTIDE SEQUENCE [LARGE SCALE GENOMIC DNA]</scope>
    <source>
        <strain evidence="3 4">ENR0831</strain>
    </source>
</reference>
<dbReference type="InterPro" id="IPR015797">
    <property type="entry name" value="NUDIX_hydrolase-like_dom_sf"/>
</dbReference>
<dbReference type="EMBL" id="JBGMEI010000005">
    <property type="protein sequence ID" value="MFO3665462.1"/>
    <property type="molecule type" value="Genomic_DNA"/>
</dbReference>
<keyword evidence="4" id="KW-1185">Reference proteome</keyword>
<dbReference type="Proteomes" id="UP001637996">
    <property type="component" value="Unassembled WGS sequence"/>
</dbReference>
<accession>A0ABW9MAF6</accession>
<proteinExistence type="predicted"/>
<name>A0ABW9MAF6_9FIRM</name>
<protein>
    <submittedName>
        <fullName evidence="3">NUDIX domain-containing protein</fullName>
    </submittedName>
</protein>